<evidence type="ECO:0000313" key="9">
    <source>
        <dbReference type="EMBL" id="MBK7676390.1"/>
    </source>
</evidence>
<feature type="chain" id="PRO_5037873695" evidence="6">
    <location>
        <begin position="21"/>
        <end position="263"/>
    </location>
</feature>
<comment type="subcellular location">
    <subcellularLocation>
        <location evidence="1">Periplasm</location>
    </subcellularLocation>
</comment>
<evidence type="ECO:0000256" key="4">
    <source>
        <dbReference type="ARBA" id="ARBA00022729"/>
    </source>
</evidence>
<dbReference type="Proteomes" id="UP000697998">
    <property type="component" value="Unassembled WGS sequence"/>
</dbReference>
<feature type="domain" description="Ionotropic glutamate receptor C-terminal" evidence="8">
    <location>
        <begin position="25"/>
        <end position="258"/>
    </location>
</feature>
<keyword evidence="4 6" id="KW-0732">Signal</keyword>
<evidence type="ECO:0000256" key="2">
    <source>
        <dbReference type="ARBA" id="ARBA00010333"/>
    </source>
</evidence>
<reference evidence="9 10" key="1">
    <citation type="submission" date="2020-10" db="EMBL/GenBank/DDBJ databases">
        <title>Connecting structure to function with the recovery of over 1000 high-quality activated sludge metagenome-assembled genomes encoding full-length rRNA genes using long-read sequencing.</title>
        <authorList>
            <person name="Singleton C.M."/>
            <person name="Petriglieri F."/>
            <person name="Kristensen J.M."/>
            <person name="Kirkegaard R.H."/>
            <person name="Michaelsen T.Y."/>
            <person name="Andersen M.H."/>
            <person name="Karst S.M."/>
            <person name="Dueholm M.S."/>
            <person name="Nielsen P.H."/>
            <person name="Albertsen M."/>
        </authorList>
    </citation>
    <scope>NUCLEOTIDE SEQUENCE [LARGE SCALE GENOMIC DNA]</scope>
    <source>
        <strain evidence="9">EsbW_18-Q3-R4-48_BATAC.285</strain>
    </source>
</reference>
<comment type="similarity">
    <text evidence="2">Belongs to the bacterial solute-binding protein 3 family.</text>
</comment>
<evidence type="ECO:0000256" key="5">
    <source>
        <dbReference type="ARBA" id="ARBA00022764"/>
    </source>
</evidence>
<dbReference type="EMBL" id="JADJMH010000019">
    <property type="protein sequence ID" value="MBK7676390.1"/>
    <property type="molecule type" value="Genomic_DNA"/>
</dbReference>
<dbReference type="PANTHER" id="PTHR35936">
    <property type="entry name" value="MEMBRANE-BOUND LYTIC MUREIN TRANSGLYCOSYLASE F"/>
    <property type="match status" value="1"/>
</dbReference>
<dbReference type="SUPFAM" id="SSF53850">
    <property type="entry name" value="Periplasmic binding protein-like II"/>
    <property type="match status" value="1"/>
</dbReference>
<name>A0A935PZR3_9PROT</name>
<keyword evidence="5" id="KW-0574">Periplasm</keyword>
<dbReference type="SMART" id="SM00079">
    <property type="entry name" value="PBPe"/>
    <property type="match status" value="1"/>
</dbReference>
<evidence type="ECO:0000259" key="7">
    <source>
        <dbReference type="SMART" id="SM00062"/>
    </source>
</evidence>
<dbReference type="CDD" id="cd13703">
    <property type="entry name" value="PBP2_HisJ_LAO"/>
    <property type="match status" value="1"/>
</dbReference>
<sequence>MKKALLLLALLALTSVGVSAKDWTVIRMASEGAYPPFNETGSDGALKGFDIDIGNALCTEMKAKCTWVKQEWDGMIPALIARKFDAIVASMSITEERKAKVDFTNKYYASPVVLIAKTGSPLRPDLASLKGRKVAVQRGTVSDNFATKYWAGQGVEIVRYAKQDEAYLDLKSGRVDATFADYWEAYGGFLTKPEGSGYSVAGDQYFGKNAEERAVIGEGIGIAVRKKDQDLKAQLNKALAALRSSGKYDEIRKKYFPMDIYGN</sequence>
<evidence type="ECO:0000256" key="6">
    <source>
        <dbReference type="SAM" id="SignalP"/>
    </source>
</evidence>
<dbReference type="GO" id="GO:0016020">
    <property type="term" value="C:membrane"/>
    <property type="evidence" value="ECO:0007669"/>
    <property type="project" value="InterPro"/>
</dbReference>
<dbReference type="PANTHER" id="PTHR35936:SF17">
    <property type="entry name" value="ARGININE-BINDING EXTRACELLULAR PROTEIN ARTP"/>
    <property type="match status" value="1"/>
</dbReference>
<feature type="domain" description="Solute-binding protein family 3/N-terminal" evidence="7">
    <location>
        <begin position="25"/>
        <end position="259"/>
    </location>
</feature>
<feature type="signal peptide" evidence="6">
    <location>
        <begin position="1"/>
        <end position="20"/>
    </location>
</feature>
<dbReference type="GO" id="GO:0015276">
    <property type="term" value="F:ligand-gated monoatomic ion channel activity"/>
    <property type="evidence" value="ECO:0007669"/>
    <property type="project" value="InterPro"/>
</dbReference>
<dbReference type="AlphaFoldDB" id="A0A935PZR3"/>
<dbReference type="InterPro" id="IPR001320">
    <property type="entry name" value="Iontro_rcpt_C"/>
</dbReference>
<protein>
    <submittedName>
        <fullName evidence="9">ABC transporter substrate-binding protein</fullName>
    </submittedName>
</protein>
<dbReference type="Gene3D" id="3.40.190.10">
    <property type="entry name" value="Periplasmic binding protein-like II"/>
    <property type="match status" value="2"/>
</dbReference>
<comment type="caution">
    <text evidence="9">The sequence shown here is derived from an EMBL/GenBank/DDBJ whole genome shotgun (WGS) entry which is preliminary data.</text>
</comment>
<evidence type="ECO:0000256" key="3">
    <source>
        <dbReference type="ARBA" id="ARBA00022448"/>
    </source>
</evidence>
<proteinExistence type="inferred from homology"/>
<dbReference type="NCBIfam" id="TIGR01096">
    <property type="entry name" value="3A0103s03R"/>
    <property type="match status" value="1"/>
</dbReference>
<evidence type="ECO:0000256" key="1">
    <source>
        <dbReference type="ARBA" id="ARBA00004418"/>
    </source>
</evidence>
<evidence type="ECO:0000313" key="10">
    <source>
        <dbReference type="Proteomes" id="UP000697998"/>
    </source>
</evidence>
<evidence type="ECO:0000259" key="8">
    <source>
        <dbReference type="SMART" id="SM00079"/>
    </source>
</evidence>
<accession>A0A935PZR3</accession>
<organism evidence="9 10">
    <name type="scientific">Candidatus Accumulibacter proximus</name>
    <dbReference type="NCBI Taxonomy" id="2954385"/>
    <lineage>
        <taxon>Bacteria</taxon>
        <taxon>Pseudomonadati</taxon>
        <taxon>Pseudomonadota</taxon>
        <taxon>Betaproteobacteria</taxon>
        <taxon>Candidatus Accumulibacter</taxon>
    </lineage>
</organism>
<dbReference type="Pfam" id="PF00497">
    <property type="entry name" value="SBP_bac_3"/>
    <property type="match status" value="1"/>
</dbReference>
<dbReference type="InterPro" id="IPR001638">
    <property type="entry name" value="Solute-binding_3/MltF_N"/>
</dbReference>
<dbReference type="InterPro" id="IPR005768">
    <property type="entry name" value="Lys_Arg_Orn-bd"/>
</dbReference>
<gene>
    <name evidence="9" type="ORF">IPJ27_17440</name>
</gene>
<dbReference type="SMART" id="SM00062">
    <property type="entry name" value="PBPb"/>
    <property type="match status" value="1"/>
</dbReference>
<dbReference type="GO" id="GO:0030288">
    <property type="term" value="C:outer membrane-bounded periplasmic space"/>
    <property type="evidence" value="ECO:0007669"/>
    <property type="project" value="InterPro"/>
</dbReference>
<keyword evidence="3" id="KW-0813">Transport</keyword>